<name>A0ACB5UNK0_9FIRM</name>
<gene>
    <name evidence="1" type="ORF">AN2V17_33520</name>
</gene>
<reference evidence="1" key="1">
    <citation type="submission" date="2023-09" db="EMBL/GenBank/DDBJ databases">
        <title>Vallitalea sediminicola and Vallitalea maricola sp. nov., anaerobic bacteria isolated from marine sediment.</title>
        <authorList>
            <person name="Hirano S."/>
            <person name="Maeda A."/>
            <person name="Terahara T."/>
            <person name="Mori K."/>
            <person name="Hamada M."/>
            <person name="Matsumoto R."/>
            <person name="Kobayashi T."/>
        </authorList>
    </citation>
    <scope>NUCLEOTIDE SEQUENCE</scope>
    <source>
        <strain evidence="1">AN17-2</strain>
    </source>
</reference>
<proteinExistence type="predicted"/>
<keyword evidence="2" id="KW-1185">Reference proteome</keyword>
<organism evidence="1 2">
    <name type="scientific">Vallitalea maricola</name>
    <dbReference type="NCBI Taxonomy" id="3074433"/>
    <lineage>
        <taxon>Bacteria</taxon>
        <taxon>Bacillati</taxon>
        <taxon>Bacillota</taxon>
        <taxon>Clostridia</taxon>
        <taxon>Lachnospirales</taxon>
        <taxon>Vallitaleaceae</taxon>
        <taxon>Vallitalea</taxon>
    </lineage>
</organism>
<evidence type="ECO:0000313" key="2">
    <source>
        <dbReference type="Proteomes" id="UP001374599"/>
    </source>
</evidence>
<sequence length="54" mass="6363">MGNHFFGDKKVLIRENLLDYKPQNLLNLLSLVLIHVNTKLHNKIFHKKNRGIII</sequence>
<dbReference type="Proteomes" id="UP001374599">
    <property type="component" value="Unassembled WGS sequence"/>
</dbReference>
<protein>
    <submittedName>
        <fullName evidence="1">Uncharacterized protein</fullName>
    </submittedName>
</protein>
<dbReference type="EMBL" id="BTPU01000061">
    <property type="protein sequence ID" value="GMQ64115.1"/>
    <property type="molecule type" value="Genomic_DNA"/>
</dbReference>
<accession>A0ACB5UNK0</accession>
<evidence type="ECO:0000313" key="1">
    <source>
        <dbReference type="EMBL" id="GMQ64115.1"/>
    </source>
</evidence>
<comment type="caution">
    <text evidence="1">The sequence shown here is derived from an EMBL/GenBank/DDBJ whole genome shotgun (WGS) entry which is preliminary data.</text>
</comment>